<dbReference type="FunCoup" id="A0A671VE31">
    <property type="interactions" value="969"/>
</dbReference>
<sequence length="396" mass="43343">TKTDKQENIQSITEGSSKQLLILLQVLNIERVKELETWLKTTNTKLTQVNGQRKYGGPPEVWDGPTPGPRCEVFISHIPRDAYEDLLIPLFSSVGPLWEFRLMMNFSGQNRGFAYAKYGSSAEATSAIRLLHGHLMEPGFLLSVRRSVEKRHLCIGDLPAVTSQEDLLQVLRVLTEGVERVSLKAGPGIEGVSAIVAFSSHHAASMAKKVLVEAFKRKFSLTISIKWHSATKPSSDEPLPALTPSSGLLPSPIKPPRHLLNSPQPSILPPPLARRPSTPPGFCRAVGGPIVPRYPPSPSSFTTSSSFSSQVSPGSSAFPMWLLCEISEATEIHYSHAGPDGFLYYSYRVCIPGITMAFEGEVMILPGPDETTLMKEAQQAAAQQVLHKVYNKGLTH</sequence>
<dbReference type="GO" id="GO:0003723">
    <property type="term" value="F:RNA binding"/>
    <property type="evidence" value="ECO:0007669"/>
    <property type="project" value="UniProtKB-UniRule"/>
</dbReference>
<reference evidence="5" key="3">
    <citation type="submission" date="2025-09" db="UniProtKB">
        <authorList>
            <consortium name="Ensembl"/>
        </authorList>
    </citation>
    <scope>IDENTIFICATION</scope>
</reference>
<gene>
    <name evidence="5" type="primary">dnd1</name>
</gene>
<dbReference type="InterPro" id="IPR012677">
    <property type="entry name" value="Nucleotide-bd_a/b_plait_sf"/>
</dbReference>
<reference evidence="5" key="2">
    <citation type="submission" date="2025-08" db="UniProtKB">
        <authorList>
            <consortium name="Ensembl"/>
        </authorList>
    </citation>
    <scope>IDENTIFICATION</scope>
</reference>
<feature type="region of interest" description="Disordered" evidence="3">
    <location>
        <begin position="253"/>
        <end position="279"/>
    </location>
</feature>
<dbReference type="Proteomes" id="UP000472265">
    <property type="component" value="Chromosome 18"/>
</dbReference>
<dbReference type="PANTHER" id="PTHR21245">
    <property type="entry name" value="HETEROGENEOUS NUCLEAR RIBONUCLEOPROTEIN"/>
    <property type="match status" value="1"/>
</dbReference>
<feature type="domain" description="RRM" evidence="4">
    <location>
        <begin position="71"/>
        <end position="149"/>
    </location>
</feature>
<evidence type="ECO:0000256" key="1">
    <source>
        <dbReference type="ARBA" id="ARBA00022884"/>
    </source>
</evidence>
<feature type="compositionally biased region" description="Pro residues" evidence="3">
    <location>
        <begin position="266"/>
        <end position="279"/>
    </location>
</feature>
<evidence type="ECO:0000256" key="3">
    <source>
        <dbReference type="SAM" id="MobiDB-lite"/>
    </source>
</evidence>
<keyword evidence="1 2" id="KW-0694">RNA-binding</keyword>
<dbReference type="SMART" id="SM00360">
    <property type="entry name" value="RRM"/>
    <property type="match status" value="1"/>
</dbReference>
<dbReference type="Gene3D" id="3.30.70.330">
    <property type="match status" value="1"/>
</dbReference>
<accession>A0A671VE31</accession>
<keyword evidence="6" id="KW-1185">Reference proteome</keyword>
<dbReference type="Pfam" id="PF00076">
    <property type="entry name" value="RRM_1"/>
    <property type="match status" value="1"/>
</dbReference>
<dbReference type="InterPro" id="IPR035979">
    <property type="entry name" value="RBD_domain_sf"/>
</dbReference>
<dbReference type="GeneTree" id="ENSGT00940000159225"/>
<evidence type="ECO:0000259" key="4">
    <source>
        <dbReference type="PROSITE" id="PS50102"/>
    </source>
</evidence>
<dbReference type="SUPFAM" id="SSF54928">
    <property type="entry name" value="RNA-binding domain, RBD"/>
    <property type="match status" value="1"/>
</dbReference>
<reference evidence="5" key="1">
    <citation type="submission" date="2021-04" db="EMBL/GenBank/DDBJ databases">
        <authorList>
            <consortium name="Wellcome Sanger Institute Data Sharing"/>
        </authorList>
    </citation>
    <scope>NUCLEOTIDE SEQUENCE [LARGE SCALE GENOMIC DNA]</scope>
</reference>
<evidence type="ECO:0000313" key="6">
    <source>
        <dbReference type="Proteomes" id="UP000472265"/>
    </source>
</evidence>
<dbReference type="OMA" id="CERVNPV"/>
<organism evidence="5 6">
    <name type="scientific">Sparus aurata</name>
    <name type="common">Gilthead sea bream</name>
    <dbReference type="NCBI Taxonomy" id="8175"/>
    <lineage>
        <taxon>Eukaryota</taxon>
        <taxon>Metazoa</taxon>
        <taxon>Chordata</taxon>
        <taxon>Craniata</taxon>
        <taxon>Vertebrata</taxon>
        <taxon>Euteleostomi</taxon>
        <taxon>Actinopterygii</taxon>
        <taxon>Neopterygii</taxon>
        <taxon>Teleostei</taxon>
        <taxon>Neoteleostei</taxon>
        <taxon>Acanthomorphata</taxon>
        <taxon>Eupercaria</taxon>
        <taxon>Spariformes</taxon>
        <taxon>Sparidae</taxon>
        <taxon>Sparus</taxon>
    </lineage>
</organism>
<evidence type="ECO:0000256" key="2">
    <source>
        <dbReference type="PROSITE-ProRule" id="PRU00176"/>
    </source>
</evidence>
<evidence type="ECO:0000313" key="5">
    <source>
        <dbReference type="Ensembl" id="ENSSAUP00010024047.1"/>
    </source>
</evidence>
<proteinExistence type="predicted"/>
<protein>
    <recommendedName>
        <fullName evidence="4">RRM domain-containing protein</fullName>
    </recommendedName>
</protein>
<dbReference type="Ensembl" id="ENSSAUT00010025405.1">
    <property type="protein sequence ID" value="ENSSAUP00010024047.1"/>
    <property type="gene ID" value="ENSSAUG00010010435.1"/>
</dbReference>
<name>A0A671VE31_SPAAU</name>
<dbReference type="Pfam" id="PF14709">
    <property type="entry name" value="DND1_DSRM"/>
    <property type="match status" value="1"/>
</dbReference>
<dbReference type="AlphaFoldDB" id="A0A671VE31"/>
<dbReference type="PROSITE" id="PS50102">
    <property type="entry name" value="RRM"/>
    <property type="match status" value="1"/>
</dbReference>
<dbReference type="InterPro" id="IPR000504">
    <property type="entry name" value="RRM_dom"/>
</dbReference>
<dbReference type="InParanoid" id="A0A671VE31"/>